<reference evidence="3" key="1">
    <citation type="submission" date="2016-10" db="EMBL/GenBank/DDBJ databases">
        <authorList>
            <person name="Varghese N."/>
            <person name="Submissions S."/>
        </authorList>
    </citation>
    <scope>NUCLEOTIDE SEQUENCE [LARGE SCALE GENOMIC DNA]</scope>
    <source>
        <strain evidence="3">BL9</strain>
    </source>
</reference>
<feature type="transmembrane region" description="Helical" evidence="1">
    <location>
        <begin position="422"/>
        <end position="442"/>
    </location>
</feature>
<gene>
    <name evidence="2" type="ORF">SAMN05720606_11386</name>
</gene>
<dbReference type="EMBL" id="FMVM01000013">
    <property type="protein sequence ID" value="SCY95792.1"/>
    <property type="molecule type" value="Genomic_DNA"/>
</dbReference>
<feature type="transmembrane region" description="Helical" evidence="1">
    <location>
        <begin position="374"/>
        <end position="402"/>
    </location>
</feature>
<feature type="transmembrane region" description="Helical" evidence="1">
    <location>
        <begin position="584"/>
        <end position="602"/>
    </location>
</feature>
<feature type="transmembrane region" description="Helical" evidence="1">
    <location>
        <begin position="607"/>
        <end position="628"/>
    </location>
</feature>
<feature type="transmembrane region" description="Helical" evidence="1">
    <location>
        <begin position="535"/>
        <end position="554"/>
    </location>
</feature>
<evidence type="ECO:0000256" key="1">
    <source>
        <dbReference type="SAM" id="Phobius"/>
    </source>
</evidence>
<proteinExistence type="predicted"/>
<dbReference type="RefSeq" id="WP_090922897.1">
    <property type="nucleotide sequence ID" value="NZ_FMVM01000013.1"/>
</dbReference>
<dbReference type="Proteomes" id="UP000198538">
    <property type="component" value="Unassembled WGS sequence"/>
</dbReference>
<name>A0A1G5K581_9BACL</name>
<evidence type="ECO:0000313" key="2">
    <source>
        <dbReference type="EMBL" id="SCY95792.1"/>
    </source>
</evidence>
<feature type="transmembrane region" description="Helical" evidence="1">
    <location>
        <begin position="495"/>
        <end position="515"/>
    </location>
</feature>
<keyword evidence="3" id="KW-1185">Reference proteome</keyword>
<accession>A0A1G5K581</accession>
<dbReference type="Pfam" id="PF18949">
    <property type="entry name" value="DUF5693"/>
    <property type="match status" value="1"/>
</dbReference>
<feature type="transmembrane region" description="Helical" evidence="1">
    <location>
        <begin position="640"/>
        <end position="660"/>
    </location>
</feature>
<evidence type="ECO:0000313" key="3">
    <source>
        <dbReference type="Proteomes" id="UP000198538"/>
    </source>
</evidence>
<feature type="transmembrane region" description="Helical" evidence="1">
    <location>
        <begin position="462"/>
        <end position="483"/>
    </location>
</feature>
<keyword evidence="1" id="KW-0472">Membrane</keyword>
<dbReference type="AlphaFoldDB" id="A0A1G5K581"/>
<dbReference type="STRING" id="582692.SAMN05720606_11386"/>
<keyword evidence="1" id="KW-1133">Transmembrane helix</keyword>
<organism evidence="2 3">
    <name type="scientific">Paenibacillus polysaccharolyticus</name>
    <dbReference type="NCBI Taxonomy" id="582692"/>
    <lineage>
        <taxon>Bacteria</taxon>
        <taxon>Bacillati</taxon>
        <taxon>Bacillota</taxon>
        <taxon>Bacilli</taxon>
        <taxon>Bacillales</taxon>
        <taxon>Paenibacillaceae</taxon>
        <taxon>Paenibacillus</taxon>
    </lineage>
</organism>
<protein>
    <submittedName>
        <fullName evidence="2">Uncharacterized protein</fullName>
    </submittedName>
</protein>
<sequence length="673" mass="75048">MRQKWLYWNNASRKWLWLIVIIGLVASIPVIRDRVQTESSTNKVELVFNYRGLLDISAYQAHPQDFIDQQMTRLKDAGVTTMAVFESTLDELKKTRRLMVYSGQDLANMTKEVIPSNANYTYVLFTSEENAQTYTPIIEQTFAERQIPVQPWEYEGRSGLILQTPPENANMQPMQPDPVAVKMLRDKGFHILPRISDTVPYNQQSMERLLTFFEENGVTRILFDGDAVKGYNDNAEMKSLDQFAQLLNKHHIGLAAIENLKKPQAGFQTLAYKIDYNVTRLYSLSDSDANLKEDTIADRFVLATKDRNIRMIYMNASPSRNTAKAEITDPIENLIKSLGEPGHAVERMAKHGFELGQAEAFTVKDSSIQRYAKLIALIGAIALITLMVSYFAPVFTIAVFLLGLVGSAGLFLLKPTLLEQGIALLAAISAPTIAMVLAVRTVNATQLRQPDAPAGRRLAQTLVLYVRTSIISFVAVPFVIALLNSITYSLVINQFRGVSLLHFAPIGLVAIYIIFYRGSGSISVKQVKDMLRMPINILMVVLALVAAAVGYYYLSRTGNAGSVTPFEMFLRTTLEDTFGVRPRFKEFVLGHPLFIVGVFAALKYRKVIFALIIATMGQLSMVDTFAHIHTPAVLSLIRGVMGLGLGLIFGIIAVGVWQVAEGCWKKWSPLLKS</sequence>
<feature type="transmembrane region" description="Helical" evidence="1">
    <location>
        <begin position="15"/>
        <end position="31"/>
    </location>
</feature>
<dbReference type="InterPro" id="IPR043748">
    <property type="entry name" value="DUF5693"/>
</dbReference>
<keyword evidence="1" id="KW-0812">Transmembrane</keyword>